<evidence type="ECO:0008006" key="3">
    <source>
        <dbReference type="Google" id="ProtNLM"/>
    </source>
</evidence>
<evidence type="ECO:0000313" key="2">
    <source>
        <dbReference type="Proteomes" id="UP000796761"/>
    </source>
</evidence>
<protein>
    <recommendedName>
        <fullName evidence="3">Rna-directed dna polymerase from mobile element jockey-like</fullName>
    </recommendedName>
</protein>
<dbReference type="EMBL" id="SWJQ01000460">
    <property type="protein sequence ID" value="TRZ14106.1"/>
    <property type="molecule type" value="Genomic_DNA"/>
</dbReference>
<dbReference type="PANTHER" id="PTHR33332">
    <property type="entry name" value="REVERSE TRANSCRIPTASE DOMAIN-CONTAINING PROTEIN"/>
    <property type="match status" value="1"/>
</dbReference>
<sequence length="109" mass="12348">MVISDTETSWRPVASSVPLAYVLGPVLPNIFISDLDDGMECSLSQFAGSTKLRAVADVPEGHSAMQGDHNELEKWSDWKLMKFNKRKCKFLLLGRNNPMHRRCWEGIQI</sequence>
<gene>
    <name evidence="1" type="ORF">HGM15179_013002</name>
</gene>
<comment type="caution">
    <text evidence="1">The sequence shown here is derived from an EMBL/GenBank/DDBJ whole genome shotgun (WGS) entry which is preliminary data.</text>
</comment>
<dbReference type="OrthoDB" id="9399924at2759"/>
<organism evidence="1 2">
    <name type="scientific">Zosterops borbonicus</name>
    <dbReference type="NCBI Taxonomy" id="364589"/>
    <lineage>
        <taxon>Eukaryota</taxon>
        <taxon>Metazoa</taxon>
        <taxon>Chordata</taxon>
        <taxon>Craniata</taxon>
        <taxon>Vertebrata</taxon>
        <taxon>Euteleostomi</taxon>
        <taxon>Archelosauria</taxon>
        <taxon>Archosauria</taxon>
        <taxon>Dinosauria</taxon>
        <taxon>Saurischia</taxon>
        <taxon>Theropoda</taxon>
        <taxon>Coelurosauria</taxon>
        <taxon>Aves</taxon>
        <taxon>Neognathae</taxon>
        <taxon>Neoaves</taxon>
        <taxon>Telluraves</taxon>
        <taxon>Australaves</taxon>
        <taxon>Passeriformes</taxon>
        <taxon>Sylvioidea</taxon>
        <taxon>Zosteropidae</taxon>
        <taxon>Zosterops</taxon>
    </lineage>
</organism>
<dbReference type="AlphaFoldDB" id="A0A8K1G8T6"/>
<keyword evidence="2" id="KW-1185">Reference proteome</keyword>
<dbReference type="Proteomes" id="UP000796761">
    <property type="component" value="Unassembled WGS sequence"/>
</dbReference>
<evidence type="ECO:0000313" key="1">
    <source>
        <dbReference type="EMBL" id="TRZ14106.1"/>
    </source>
</evidence>
<reference evidence="1" key="1">
    <citation type="submission" date="2019-04" db="EMBL/GenBank/DDBJ databases">
        <title>Genome assembly of Zosterops borbonicus 15179.</title>
        <authorList>
            <person name="Leroy T."/>
            <person name="Anselmetti Y."/>
            <person name="Tilak M.-K."/>
            <person name="Nabholz B."/>
        </authorList>
    </citation>
    <scope>NUCLEOTIDE SEQUENCE</scope>
    <source>
        <strain evidence="1">HGM_15179</strain>
        <tissue evidence="1">Muscle</tissue>
    </source>
</reference>
<name>A0A8K1G8T6_9PASS</name>
<proteinExistence type="predicted"/>
<accession>A0A8K1G8T6</accession>